<sequence length="377" mass="43212">MSRYSEPDFVPSDLLSEDERITFDWEERSAMLKARGYVLCQRDCPGCAVVQKVANGTAPVKLDGDSEYGFPQESTRSNRTVIMTVATRATDDRLVYIKKVDSNTRRYDCWEFKNIKLLHSGSLRVSSASHCTPVFDLFTHGEDTFAVTPVLTVLPRDAFPRVDDVLQFINQVLPGVHFMHSQRIAHRDCSFHNIRTDAASGYLCRLHQLHVDQTRNTPEDTATSLPLLSATAFARDQPLRYYINDLTHSMEHDHGPIERRAAGICSRNQGAPEYDESAGGYNPFLLDIWLIGSTFLEEFLDKYSNLEFCRELVESMTHTVPPLRPDASECVKEWFCILQRLPMSVRTSRLRKRSTADIRYQSFRPPREEFVSRFAKK</sequence>
<comment type="caution">
    <text evidence="1">The sequence shown here is derived from an EMBL/GenBank/DDBJ whole genome shotgun (WGS) entry which is preliminary data.</text>
</comment>
<name>A0ACB8U372_9APHY</name>
<dbReference type="EMBL" id="MU274913">
    <property type="protein sequence ID" value="KAI0088684.1"/>
    <property type="molecule type" value="Genomic_DNA"/>
</dbReference>
<evidence type="ECO:0000313" key="2">
    <source>
        <dbReference type="Proteomes" id="UP001055072"/>
    </source>
</evidence>
<accession>A0ACB8U372</accession>
<keyword evidence="2" id="KW-1185">Reference proteome</keyword>
<gene>
    <name evidence="1" type="ORF">BDY19DRAFT_1090116</name>
</gene>
<evidence type="ECO:0000313" key="1">
    <source>
        <dbReference type="EMBL" id="KAI0088684.1"/>
    </source>
</evidence>
<dbReference type="Proteomes" id="UP001055072">
    <property type="component" value="Unassembled WGS sequence"/>
</dbReference>
<organism evidence="1 2">
    <name type="scientific">Irpex rosettiformis</name>
    <dbReference type="NCBI Taxonomy" id="378272"/>
    <lineage>
        <taxon>Eukaryota</taxon>
        <taxon>Fungi</taxon>
        <taxon>Dikarya</taxon>
        <taxon>Basidiomycota</taxon>
        <taxon>Agaricomycotina</taxon>
        <taxon>Agaricomycetes</taxon>
        <taxon>Polyporales</taxon>
        <taxon>Irpicaceae</taxon>
        <taxon>Irpex</taxon>
    </lineage>
</organism>
<protein>
    <submittedName>
        <fullName evidence="1">Uncharacterized protein</fullName>
    </submittedName>
</protein>
<proteinExistence type="predicted"/>
<reference evidence="1" key="1">
    <citation type="journal article" date="2021" name="Environ. Microbiol.">
        <title>Gene family expansions and transcriptome signatures uncover fungal adaptations to wood decay.</title>
        <authorList>
            <person name="Hage H."/>
            <person name="Miyauchi S."/>
            <person name="Viragh M."/>
            <person name="Drula E."/>
            <person name="Min B."/>
            <person name="Chaduli D."/>
            <person name="Navarro D."/>
            <person name="Favel A."/>
            <person name="Norest M."/>
            <person name="Lesage-Meessen L."/>
            <person name="Balint B."/>
            <person name="Merenyi Z."/>
            <person name="de Eugenio L."/>
            <person name="Morin E."/>
            <person name="Martinez A.T."/>
            <person name="Baldrian P."/>
            <person name="Stursova M."/>
            <person name="Martinez M.J."/>
            <person name="Novotny C."/>
            <person name="Magnuson J.K."/>
            <person name="Spatafora J.W."/>
            <person name="Maurice S."/>
            <person name="Pangilinan J."/>
            <person name="Andreopoulos W."/>
            <person name="LaButti K."/>
            <person name="Hundley H."/>
            <person name="Na H."/>
            <person name="Kuo A."/>
            <person name="Barry K."/>
            <person name="Lipzen A."/>
            <person name="Henrissat B."/>
            <person name="Riley R."/>
            <person name="Ahrendt S."/>
            <person name="Nagy L.G."/>
            <person name="Grigoriev I.V."/>
            <person name="Martin F."/>
            <person name="Rosso M.N."/>
        </authorList>
    </citation>
    <scope>NUCLEOTIDE SEQUENCE</scope>
    <source>
        <strain evidence="1">CBS 384.51</strain>
    </source>
</reference>